<organism evidence="8 9">
    <name type="scientific">Pleuronectes platessa</name>
    <name type="common">European plaice</name>
    <dbReference type="NCBI Taxonomy" id="8262"/>
    <lineage>
        <taxon>Eukaryota</taxon>
        <taxon>Metazoa</taxon>
        <taxon>Chordata</taxon>
        <taxon>Craniata</taxon>
        <taxon>Vertebrata</taxon>
        <taxon>Euteleostomi</taxon>
        <taxon>Actinopterygii</taxon>
        <taxon>Neopterygii</taxon>
        <taxon>Teleostei</taxon>
        <taxon>Neoteleostei</taxon>
        <taxon>Acanthomorphata</taxon>
        <taxon>Carangaria</taxon>
        <taxon>Pleuronectiformes</taxon>
        <taxon>Pleuronectoidei</taxon>
        <taxon>Pleuronectidae</taxon>
        <taxon>Pleuronectes</taxon>
    </lineage>
</organism>
<dbReference type="GO" id="GO:0005886">
    <property type="term" value="C:plasma membrane"/>
    <property type="evidence" value="ECO:0007669"/>
    <property type="project" value="UniProtKB-SubCell"/>
</dbReference>
<keyword evidence="9" id="KW-1185">Reference proteome</keyword>
<dbReference type="Pfam" id="PF08758">
    <property type="entry name" value="Cadherin_pro"/>
    <property type="match status" value="1"/>
</dbReference>
<protein>
    <recommendedName>
        <fullName evidence="7">Cadherin prodomain domain-containing protein</fullName>
    </recommendedName>
</protein>
<dbReference type="InterPro" id="IPR015919">
    <property type="entry name" value="Cadherin-like_sf"/>
</dbReference>
<dbReference type="EMBL" id="CADEAL010000306">
    <property type="protein sequence ID" value="CAB1418126.1"/>
    <property type="molecule type" value="Genomic_DNA"/>
</dbReference>
<dbReference type="AlphaFoldDB" id="A0A9N7Y9Z5"/>
<reference evidence="8" key="1">
    <citation type="submission" date="2020-03" db="EMBL/GenBank/DDBJ databases">
        <authorList>
            <person name="Weist P."/>
        </authorList>
    </citation>
    <scope>NUCLEOTIDE SEQUENCE</scope>
</reference>
<evidence type="ECO:0000256" key="3">
    <source>
        <dbReference type="ARBA" id="ARBA00022889"/>
    </source>
</evidence>
<evidence type="ECO:0000259" key="7">
    <source>
        <dbReference type="SMART" id="SM01055"/>
    </source>
</evidence>
<accession>A0A9N7Y9Z5</accession>
<feature type="region of interest" description="Disordered" evidence="6">
    <location>
        <begin position="71"/>
        <end position="98"/>
    </location>
</feature>
<keyword evidence="5" id="KW-0325">Glycoprotein</keyword>
<evidence type="ECO:0000256" key="6">
    <source>
        <dbReference type="SAM" id="MobiDB-lite"/>
    </source>
</evidence>
<evidence type="ECO:0000256" key="1">
    <source>
        <dbReference type="ARBA" id="ARBA00004236"/>
    </source>
</evidence>
<dbReference type="Proteomes" id="UP001153269">
    <property type="component" value="Unassembled WGS sequence"/>
</dbReference>
<evidence type="ECO:0000313" key="8">
    <source>
        <dbReference type="EMBL" id="CAB1418126.1"/>
    </source>
</evidence>
<evidence type="ECO:0000256" key="2">
    <source>
        <dbReference type="ARBA" id="ARBA00022475"/>
    </source>
</evidence>
<comment type="subcellular location">
    <subcellularLocation>
        <location evidence="1">Cell membrane</location>
    </subcellularLocation>
</comment>
<dbReference type="GO" id="GO:0007155">
    <property type="term" value="P:cell adhesion"/>
    <property type="evidence" value="ECO:0007669"/>
    <property type="project" value="UniProtKB-KW"/>
</dbReference>
<evidence type="ECO:0000313" key="9">
    <source>
        <dbReference type="Proteomes" id="UP001153269"/>
    </source>
</evidence>
<dbReference type="SMART" id="SM01055">
    <property type="entry name" value="Cadherin_pro"/>
    <property type="match status" value="1"/>
</dbReference>
<keyword evidence="3" id="KW-0130">Cell adhesion</keyword>
<gene>
    <name evidence="8" type="ORF">PLEPLA_LOCUS5948</name>
</gene>
<comment type="caution">
    <text evidence="8">The sequence shown here is derived from an EMBL/GenBank/DDBJ whole genome shotgun (WGS) entry which is preliminary data.</text>
</comment>
<feature type="domain" description="Cadherin prodomain" evidence="7">
    <location>
        <begin position="103"/>
        <end position="190"/>
    </location>
</feature>
<name>A0A9N7Y9Z5_PLEPL</name>
<dbReference type="SUPFAM" id="SSF49313">
    <property type="entry name" value="Cadherin-like"/>
    <property type="match status" value="1"/>
</dbReference>
<proteinExistence type="predicted"/>
<dbReference type="InterPro" id="IPR014868">
    <property type="entry name" value="Cadherin_pro_dom"/>
</dbReference>
<evidence type="ECO:0000256" key="4">
    <source>
        <dbReference type="ARBA" id="ARBA00023136"/>
    </source>
</evidence>
<feature type="compositionally biased region" description="Basic and acidic residues" evidence="6">
    <location>
        <begin position="78"/>
        <end position="89"/>
    </location>
</feature>
<evidence type="ECO:0000256" key="5">
    <source>
        <dbReference type="ARBA" id="ARBA00023180"/>
    </source>
</evidence>
<dbReference type="GO" id="GO:0005509">
    <property type="term" value="F:calcium ion binding"/>
    <property type="evidence" value="ECO:0007669"/>
    <property type="project" value="InterPro"/>
</dbReference>
<sequence>MLLVSGAMEGVLVCTPARRPLQSLRQDTLHQEKQERQTTLLTPLVRATALVFPGGATPRCKPVRQCDMVSQSSVPTKVPERNNSARETRVAPVGGQQDGGHEGCVPGFQVKHYQVAFSGAFQKGQPLVQVEFDDCAANEDVTFEVSDPSFQVDGDLNLVPHEDVLYSGPVLFIHGVSAHADDLAEVEISGLPNNSPHKLRSILGLGQTLPSRHKRTLLVPPMIVTENQRAPFPRFIGKRSCFAWRGSLEARLFGCNQHHLPHKLDLLLCVSEPSPISIHFTSGG</sequence>
<dbReference type="Gene3D" id="2.60.40.60">
    <property type="entry name" value="Cadherins"/>
    <property type="match status" value="1"/>
</dbReference>
<keyword evidence="2" id="KW-1003">Cell membrane</keyword>
<keyword evidence="4" id="KW-0472">Membrane</keyword>